<reference evidence="1" key="1">
    <citation type="submission" date="2024-07" db="EMBL/GenBank/DDBJ databases">
        <title>Metagenome and Metagenome-Assembled Genomes of Archaea from a hot spring from the geothermal field of Los Azufres, Mexico.</title>
        <authorList>
            <person name="Marin-Paredes R."/>
            <person name="Martinez-Romero E."/>
            <person name="Servin-Garciduenas L.E."/>
        </authorList>
    </citation>
    <scope>NUCLEOTIDE SEQUENCE</scope>
</reference>
<keyword evidence="1" id="KW-0456">Lyase</keyword>
<organism evidence="1 2">
    <name type="scientific">Thermoproteus sp. AZ2</name>
    <dbReference type="NCBI Taxonomy" id="1609232"/>
    <lineage>
        <taxon>Archaea</taxon>
        <taxon>Thermoproteota</taxon>
        <taxon>Thermoprotei</taxon>
        <taxon>Thermoproteales</taxon>
        <taxon>Thermoproteaceae</taxon>
        <taxon>Thermoproteus</taxon>
    </lineage>
</organism>
<proteinExistence type="predicted"/>
<dbReference type="Proteomes" id="UP000033636">
    <property type="component" value="Unassembled WGS sequence"/>
</dbReference>
<gene>
    <name evidence="1" type="ORF">TU35_009585</name>
</gene>
<name>A0ACC6V341_9CREN</name>
<dbReference type="EMBL" id="JZWT02000036">
    <property type="protein sequence ID" value="MFB6491462.1"/>
    <property type="molecule type" value="Genomic_DNA"/>
</dbReference>
<evidence type="ECO:0000313" key="2">
    <source>
        <dbReference type="Proteomes" id="UP000033636"/>
    </source>
</evidence>
<protein>
    <submittedName>
        <fullName evidence="1">N-glycosylase/DNA lyase</fullName>
    </submittedName>
</protein>
<accession>A0ACC6V341</accession>
<evidence type="ECO:0000313" key="1">
    <source>
        <dbReference type="EMBL" id="MFB6491462.1"/>
    </source>
</evidence>
<sequence length="297" mass="33581">MDLILDVDKAAEVADAVKGLGLKRDRYLDERYYPPPDDPRELQLAYFAAAVAVDHRTSTFGPFEGYIDGEFFHGADALWRLARRAYPELFSPERLASLTLEEGMRLFSIGGKAVWDLGVRVLLLRDLGRKAAEAGGFAKWLDVGSVAELAERLKRARAYEDPVKKKALLLAKFLEGRGLLKFSDPQSFDVPVDNHVSRIAYRLGIVDADYAWLFSGAELTREEDVEVREKVKLAWRLVSRFSGVDPFTLDDFLWSFGRTICTRDSPKCGQCPLKAVCKANRLGQYPPEHAHSLTWYY</sequence>
<comment type="caution">
    <text evidence="1">The sequence shown here is derived from an EMBL/GenBank/DDBJ whole genome shotgun (WGS) entry which is preliminary data.</text>
</comment>